<evidence type="ECO:0000256" key="4">
    <source>
        <dbReference type="ARBA" id="ARBA00022917"/>
    </source>
</evidence>
<feature type="binding site" evidence="6">
    <location>
        <position position="185"/>
    </location>
    <ligand>
        <name>Fe cation</name>
        <dbReference type="ChEBI" id="CHEBI:24875"/>
    </ligand>
</feature>
<keyword evidence="8" id="KW-1185">Reference proteome</keyword>
<comment type="function">
    <text evidence="6">Removes the formyl group from the N-terminal Met of newly synthesized proteins. Requires at least a dipeptide for an efficient rate of reaction. N-terminal L-methionine is a prerequisite for activity but the enzyme has broad specificity at other positions.</text>
</comment>
<dbReference type="RefSeq" id="WP_087001131.1">
    <property type="nucleotide sequence ID" value="NZ_FUHW01000052.1"/>
</dbReference>
<name>A0A1R4GWI8_9MICC</name>
<dbReference type="Pfam" id="PF01327">
    <property type="entry name" value="Pep_deformylase"/>
    <property type="match status" value="1"/>
</dbReference>
<comment type="cofactor">
    <cofactor evidence="6">
        <name>Fe(2+)</name>
        <dbReference type="ChEBI" id="CHEBI:29033"/>
    </cofactor>
    <text evidence="6">Binds 1 Fe(2+) ion.</text>
</comment>
<dbReference type="NCBIfam" id="NF001159">
    <property type="entry name" value="PRK00150.1-3"/>
    <property type="match status" value="1"/>
</dbReference>
<organism evidence="7 8">
    <name type="scientific">Arthrobacter rhombi</name>
    <dbReference type="NCBI Taxonomy" id="71253"/>
    <lineage>
        <taxon>Bacteria</taxon>
        <taxon>Bacillati</taxon>
        <taxon>Actinomycetota</taxon>
        <taxon>Actinomycetes</taxon>
        <taxon>Micrococcales</taxon>
        <taxon>Micrococcaceae</taxon>
        <taxon>Arthrobacter</taxon>
    </lineage>
</organism>
<keyword evidence="4 6" id="KW-0648">Protein biosynthesis</keyword>
<dbReference type="SUPFAM" id="SSF56420">
    <property type="entry name" value="Peptide deformylase"/>
    <property type="match status" value="1"/>
</dbReference>
<feature type="active site" evidence="6">
    <location>
        <position position="186"/>
    </location>
</feature>
<evidence type="ECO:0000256" key="1">
    <source>
        <dbReference type="ARBA" id="ARBA00010759"/>
    </source>
</evidence>
<dbReference type="Proteomes" id="UP000195913">
    <property type="component" value="Unassembled WGS sequence"/>
</dbReference>
<dbReference type="EMBL" id="FUHW01000052">
    <property type="protein sequence ID" value="SJM72491.1"/>
    <property type="molecule type" value="Genomic_DNA"/>
</dbReference>
<keyword evidence="2 6" id="KW-0479">Metal-binding</keyword>
<evidence type="ECO:0000256" key="2">
    <source>
        <dbReference type="ARBA" id="ARBA00022723"/>
    </source>
</evidence>
<dbReference type="HAMAP" id="MF_00163">
    <property type="entry name" value="Pep_deformylase"/>
    <property type="match status" value="1"/>
</dbReference>
<feature type="binding site" evidence="6">
    <location>
        <position position="189"/>
    </location>
    <ligand>
        <name>Fe cation</name>
        <dbReference type="ChEBI" id="CHEBI:24875"/>
    </ligand>
</feature>
<protein>
    <recommendedName>
        <fullName evidence="6">Peptide deformylase</fullName>
        <shortName evidence="6">PDF</shortName>
        <ecNumber evidence="6">3.5.1.88</ecNumber>
    </recommendedName>
    <alternativeName>
        <fullName evidence="6">Polypeptide deformylase</fullName>
    </alternativeName>
</protein>
<dbReference type="PANTHER" id="PTHR10458">
    <property type="entry name" value="PEPTIDE DEFORMYLASE"/>
    <property type="match status" value="1"/>
</dbReference>
<dbReference type="PANTHER" id="PTHR10458:SF2">
    <property type="entry name" value="PEPTIDE DEFORMYLASE, MITOCHONDRIAL"/>
    <property type="match status" value="1"/>
</dbReference>
<sequence>MTQDRPLATDYSPDRLAELVGTMIEQATRGNHGTLLPETLPTIVQLGHPVLRMEAQEYTGQLEPEALDSLLDIMRSTMHAAPGVGLAAPQIGLPLSLAVLEDSFATDAEITVVREREPLEYFAVVNPSYRALGTRTASFYEGCLSFSGFQAVVERPADVIATYTTPAGKAMEREFHGWQARIVAHETDHLGGTVYIDRAITRSLVGAEEYANRWAGADIAAARTGLGF</sequence>
<dbReference type="Gene3D" id="3.90.45.10">
    <property type="entry name" value="Peptide deformylase"/>
    <property type="match status" value="1"/>
</dbReference>
<keyword evidence="5 6" id="KW-0408">Iron</keyword>
<evidence type="ECO:0000256" key="5">
    <source>
        <dbReference type="ARBA" id="ARBA00023004"/>
    </source>
</evidence>
<evidence type="ECO:0000313" key="8">
    <source>
        <dbReference type="Proteomes" id="UP000195913"/>
    </source>
</evidence>
<proteinExistence type="inferred from homology"/>
<gene>
    <name evidence="6" type="primary">def</name>
    <name evidence="7" type="ORF">FM101_15215</name>
</gene>
<evidence type="ECO:0000256" key="3">
    <source>
        <dbReference type="ARBA" id="ARBA00022801"/>
    </source>
</evidence>
<evidence type="ECO:0000256" key="6">
    <source>
        <dbReference type="HAMAP-Rule" id="MF_00163"/>
    </source>
</evidence>
<evidence type="ECO:0000313" key="7">
    <source>
        <dbReference type="EMBL" id="SJM72491.1"/>
    </source>
</evidence>
<dbReference type="PRINTS" id="PR01576">
    <property type="entry name" value="PDEFORMYLASE"/>
</dbReference>
<dbReference type="CDD" id="cd00487">
    <property type="entry name" value="Pep_deformylase"/>
    <property type="match status" value="1"/>
</dbReference>
<dbReference type="GO" id="GO:0042586">
    <property type="term" value="F:peptide deformylase activity"/>
    <property type="evidence" value="ECO:0007669"/>
    <property type="project" value="UniProtKB-UniRule"/>
</dbReference>
<dbReference type="EC" id="3.5.1.88" evidence="6"/>
<dbReference type="GO" id="GO:0006412">
    <property type="term" value="P:translation"/>
    <property type="evidence" value="ECO:0007669"/>
    <property type="project" value="UniProtKB-UniRule"/>
</dbReference>
<comment type="catalytic activity">
    <reaction evidence="6">
        <text>N-terminal N-formyl-L-methionyl-[peptide] + H2O = N-terminal L-methionyl-[peptide] + formate</text>
        <dbReference type="Rhea" id="RHEA:24420"/>
        <dbReference type="Rhea" id="RHEA-COMP:10639"/>
        <dbReference type="Rhea" id="RHEA-COMP:10640"/>
        <dbReference type="ChEBI" id="CHEBI:15377"/>
        <dbReference type="ChEBI" id="CHEBI:15740"/>
        <dbReference type="ChEBI" id="CHEBI:49298"/>
        <dbReference type="ChEBI" id="CHEBI:64731"/>
        <dbReference type="EC" id="3.5.1.88"/>
    </reaction>
</comment>
<accession>A0A1R4GWI8</accession>
<comment type="similarity">
    <text evidence="1 6">Belongs to the polypeptide deformylase family.</text>
</comment>
<dbReference type="InterPro" id="IPR023635">
    <property type="entry name" value="Peptide_deformylase"/>
</dbReference>
<reference evidence="7 8" key="1">
    <citation type="submission" date="2017-02" db="EMBL/GenBank/DDBJ databases">
        <authorList>
            <person name="Peterson S.W."/>
        </authorList>
    </citation>
    <scope>NUCLEOTIDE SEQUENCE [LARGE SCALE GENOMIC DNA]</scope>
    <source>
        <strain evidence="7 8">B Ar 00.02</strain>
    </source>
</reference>
<dbReference type="AlphaFoldDB" id="A0A1R4GWI8"/>
<dbReference type="FunFam" id="3.90.45.10:FF:000003">
    <property type="entry name" value="Peptide deformylase"/>
    <property type="match status" value="1"/>
</dbReference>
<dbReference type="InterPro" id="IPR036821">
    <property type="entry name" value="Peptide_deformylase_sf"/>
</dbReference>
<dbReference type="GO" id="GO:0046872">
    <property type="term" value="F:metal ion binding"/>
    <property type="evidence" value="ECO:0007669"/>
    <property type="project" value="UniProtKB-KW"/>
</dbReference>
<feature type="binding site" evidence="6">
    <location>
        <position position="143"/>
    </location>
    <ligand>
        <name>Fe cation</name>
        <dbReference type="ChEBI" id="CHEBI:24875"/>
    </ligand>
</feature>
<keyword evidence="3 6" id="KW-0378">Hydrolase</keyword>